<dbReference type="EMBL" id="CACRSS010000001">
    <property type="protein sequence ID" value="VYS78374.1"/>
    <property type="molecule type" value="Genomic_DNA"/>
</dbReference>
<evidence type="ECO:0000256" key="1">
    <source>
        <dbReference type="SAM" id="SignalP"/>
    </source>
</evidence>
<evidence type="ECO:0000313" key="2">
    <source>
        <dbReference type="EMBL" id="VYS78374.1"/>
    </source>
</evidence>
<dbReference type="AlphaFoldDB" id="A0A6N2RCF1"/>
<accession>A0A6N2RCF1</accession>
<gene>
    <name evidence="2" type="ORF">AMLFYP55_00342</name>
</gene>
<proteinExistence type="predicted"/>
<organism evidence="2">
    <name type="scientific">Akkermansia muciniphila</name>
    <dbReference type="NCBI Taxonomy" id="239935"/>
    <lineage>
        <taxon>Bacteria</taxon>
        <taxon>Pseudomonadati</taxon>
        <taxon>Verrucomicrobiota</taxon>
        <taxon>Verrucomicrobiia</taxon>
        <taxon>Verrucomicrobiales</taxon>
        <taxon>Akkermansiaceae</taxon>
        <taxon>Akkermansia</taxon>
    </lineage>
</organism>
<protein>
    <submittedName>
        <fullName evidence="2">Uncharacterized protein</fullName>
    </submittedName>
</protein>
<sequence length="345" mass="38581">MLLKNKVVMKICVFGALLACPCRVTAEEEGPMQGLKIESKTHKYSADYHIAKEEGQNPDEDEDKKRTCVGMGEKVTLTLTGKKALIGEDEDIRWSLADGAHLGSFEGITDGKRKVTLSINEDLGPKTVGNNHTIKVWAYGSKTQQMPDKPLKLEVCIPTHITGKHRKKEGGGRGMIADAEKFPGFPTDEAQDRGKPGASAQLELTIHPTKVNFQNIHVIEKDADASDKTFPPLGGRHRPGETWSQIDPGNRVIDTIAWKKTMNEVKAGLSPDAPEQKWDWACKRYVQSILHRDVYMLNTVTQSFKVRWTDPRTRKAVHAWISKFECQVERDSQQGTHAFSPQDNK</sequence>
<feature type="chain" id="PRO_5026820157" evidence="1">
    <location>
        <begin position="27"/>
        <end position="345"/>
    </location>
</feature>
<name>A0A6N2RCF1_9BACT</name>
<reference evidence="2" key="1">
    <citation type="submission" date="2019-11" db="EMBL/GenBank/DDBJ databases">
        <authorList>
            <person name="Feng L."/>
        </authorList>
    </citation>
    <scope>NUCLEOTIDE SEQUENCE</scope>
    <source>
        <strain evidence="2">AMuciniphilaLFYP55</strain>
    </source>
</reference>
<feature type="signal peptide" evidence="1">
    <location>
        <begin position="1"/>
        <end position="26"/>
    </location>
</feature>
<keyword evidence="1" id="KW-0732">Signal</keyword>